<feature type="region of interest" description="Disordered" evidence="1">
    <location>
        <begin position="187"/>
        <end position="207"/>
    </location>
</feature>
<dbReference type="Proteomes" id="UP000521872">
    <property type="component" value="Unassembled WGS sequence"/>
</dbReference>
<dbReference type="PANTHER" id="PTHR28058">
    <property type="entry name" value="37S RIBOSOMAL PROTEIN MRP51, MITOCHONDRIAL"/>
    <property type="match status" value="1"/>
</dbReference>
<feature type="compositionally biased region" description="Low complexity" evidence="1">
    <location>
        <begin position="157"/>
        <end position="169"/>
    </location>
</feature>
<feature type="region of interest" description="Disordered" evidence="1">
    <location>
        <begin position="400"/>
        <end position="428"/>
    </location>
</feature>
<name>A0A8H4QQH6_9AGAR</name>
<sequence length="561" mass="61996">MSAQAAVAVRNAPRVIPPPSPFGELLRRSKFAAFDPEIRQTYTAPASYIHRGNWGLKRPIANRNRDTTIVLRKFEEHAQYIEWDRADGQAKLIKRVEEQNIAPDLVMFSPWYYGLGQAANTKQSGLDSDFCPGESSEVQRLRDERVADDKGSVPLKLQPLPSLSGSESSASTSAVLSINGTKQINFDNLGRRGPGQYGSKSAMPREDRREEESFLQPNIRAMTPLQFRRYVEKLRTLRPAFLEYTRTRLAEDREKNRKVMSTIDVNDLSDQELVHVLGLEARKKNLHVGFLGRYTEEHVYKEEVEEEEEDPEAAAELANKPQPIKKQPHKLGGLMYAAPSQMETFFYSKPAPGFVLQDITPVAGAHSHTSGTEKDVIAAFAGLTVHLPSRDSQGALPLYEPSTSDGLNVDRIPDPSGSGSETIDTSKSEREMRLIDLKVDQVPRVVGSGVHSYSLGFTKLRGTVATKNVGANFRTNPEPIGSIAYNGMMPPQTKSSNIYGNGAPSTFSSRSFPLFKKPSPQPSMKGALPTDSAVQQNKSEFLDALMSMVRKKPGSGSSEQS</sequence>
<keyword evidence="3" id="KW-1185">Reference proteome</keyword>
<evidence type="ECO:0000256" key="1">
    <source>
        <dbReference type="SAM" id="MobiDB-lite"/>
    </source>
</evidence>
<proteinExistence type="predicted"/>
<comment type="caution">
    <text evidence="2">The sequence shown here is derived from an EMBL/GenBank/DDBJ whole genome shotgun (WGS) entry which is preliminary data.</text>
</comment>
<accession>A0A8H4QQH6</accession>
<dbReference type="InterPro" id="IPR016712">
    <property type="entry name" value="Rbsml_bS1m-like"/>
</dbReference>
<dbReference type="EMBL" id="JAACJL010000044">
    <property type="protein sequence ID" value="KAF4615482.1"/>
    <property type="molecule type" value="Genomic_DNA"/>
</dbReference>
<gene>
    <name evidence="2" type="ORF">D9613_002596</name>
</gene>
<evidence type="ECO:0000313" key="2">
    <source>
        <dbReference type="EMBL" id="KAF4615482.1"/>
    </source>
</evidence>
<feature type="region of interest" description="Disordered" evidence="1">
    <location>
        <begin position="510"/>
        <end position="533"/>
    </location>
</feature>
<organism evidence="2 3">
    <name type="scientific">Agrocybe pediades</name>
    <dbReference type="NCBI Taxonomy" id="84607"/>
    <lineage>
        <taxon>Eukaryota</taxon>
        <taxon>Fungi</taxon>
        <taxon>Dikarya</taxon>
        <taxon>Basidiomycota</taxon>
        <taxon>Agaricomycotina</taxon>
        <taxon>Agaricomycetes</taxon>
        <taxon>Agaricomycetidae</taxon>
        <taxon>Agaricales</taxon>
        <taxon>Agaricineae</taxon>
        <taxon>Strophariaceae</taxon>
        <taxon>Agrocybe</taxon>
    </lineage>
</organism>
<feature type="region of interest" description="Disordered" evidence="1">
    <location>
        <begin position="305"/>
        <end position="326"/>
    </location>
</feature>
<protein>
    <submittedName>
        <fullName evidence="2">Uncharacterized protein</fullName>
    </submittedName>
</protein>
<dbReference type="AlphaFoldDB" id="A0A8H4QQH6"/>
<feature type="region of interest" description="Disordered" evidence="1">
    <location>
        <begin position="143"/>
        <end position="169"/>
    </location>
</feature>
<evidence type="ECO:0000313" key="3">
    <source>
        <dbReference type="Proteomes" id="UP000521872"/>
    </source>
</evidence>
<reference evidence="2 3" key="1">
    <citation type="submission" date="2019-12" db="EMBL/GenBank/DDBJ databases">
        <authorList>
            <person name="Floudas D."/>
            <person name="Bentzer J."/>
            <person name="Ahren D."/>
            <person name="Johansson T."/>
            <person name="Persson P."/>
            <person name="Tunlid A."/>
        </authorList>
    </citation>
    <scope>NUCLEOTIDE SEQUENCE [LARGE SCALE GENOMIC DNA]</scope>
    <source>
        <strain evidence="2 3">CBS 102.39</strain>
    </source>
</reference>
<dbReference type="PANTHER" id="PTHR28058:SF1">
    <property type="entry name" value="SMALL RIBOSOMAL SUBUNIT PROTEIN BS1M"/>
    <property type="match status" value="1"/>
</dbReference>